<accession>A0A1X2INN8</accession>
<dbReference type="STRING" id="90262.A0A1X2INN8"/>
<protein>
    <recommendedName>
        <fullName evidence="4">Granulins domain-containing protein</fullName>
    </recommendedName>
</protein>
<evidence type="ECO:0000256" key="1">
    <source>
        <dbReference type="SAM" id="SignalP"/>
    </source>
</evidence>
<sequence>MIRTFIFCLVAIAVLCFTGIAHANPEETEQFMKPISAIMGTKMTEAYRVPKAHNFCHAGYGVCPDSHCCPMGGECCDTPGTCCPRDYYCMGTPKRTGCCPNGQKCKF</sequence>
<dbReference type="AlphaFoldDB" id="A0A1X2INN8"/>
<evidence type="ECO:0008006" key="4">
    <source>
        <dbReference type="Google" id="ProtNLM"/>
    </source>
</evidence>
<feature type="signal peptide" evidence="1">
    <location>
        <begin position="1"/>
        <end position="23"/>
    </location>
</feature>
<keyword evidence="3" id="KW-1185">Reference proteome</keyword>
<gene>
    <name evidence="2" type="ORF">BCR42DRAFT_449354</name>
</gene>
<proteinExistence type="predicted"/>
<dbReference type="Proteomes" id="UP000193560">
    <property type="component" value="Unassembled WGS sequence"/>
</dbReference>
<dbReference type="EMBL" id="MCGE01000007">
    <property type="protein sequence ID" value="ORZ19638.1"/>
    <property type="molecule type" value="Genomic_DNA"/>
</dbReference>
<evidence type="ECO:0000313" key="3">
    <source>
        <dbReference type="Proteomes" id="UP000193560"/>
    </source>
</evidence>
<reference evidence="2 3" key="1">
    <citation type="submission" date="2016-07" db="EMBL/GenBank/DDBJ databases">
        <title>Pervasive Adenine N6-methylation of Active Genes in Fungi.</title>
        <authorList>
            <consortium name="DOE Joint Genome Institute"/>
            <person name="Mondo S.J."/>
            <person name="Dannebaum R.O."/>
            <person name="Kuo R.C."/>
            <person name="Labutti K."/>
            <person name="Haridas S."/>
            <person name="Kuo A."/>
            <person name="Salamov A."/>
            <person name="Ahrendt S.R."/>
            <person name="Lipzen A."/>
            <person name="Sullivan W."/>
            <person name="Andreopoulos W.B."/>
            <person name="Clum A."/>
            <person name="Lindquist E."/>
            <person name="Daum C."/>
            <person name="Ramamoorthy G.K."/>
            <person name="Gryganskyi A."/>
            <person name="Culley D."/>
            <person name="Magnuson J.K."/>
            <person name="James T.Y."/>
            <person name="O'Malley M.A."/>
            <person name="Stajich J.E."/>
            <person name="Spatafora J.W."/>
            <person name="Visel A."/>
            <person name="Grigoriev I.V."/>
        </authorList>
    </citation>
    <scope>NUCLEOTIDE SEQUENCE [LARGE SCALE GENOMIC DNA]</scope>
    <source>
        <strain evidence="2 3">NRRL 1336</strain>
    </source>
</reference>
<evidence type="ECO:0000313" key="2">
    <source>
        <dbReference type="EMBL" id="ORZ19638.1"/>
    </source>
</evidence>
<feature type="chain" id="PRO_5012123241" description="Granulins domain-containing protein" evidence="1">
    <location>
        <begin position="24"/>
        <end position="107"/>
    </location>
</feature>
<name>A0A1X2INN8_9FUNG</name>
<keyword evidence="1" id="KW-0732">Signal</keyword>
<organism evidence="2 3">
    <name type="scientific">Absidia repens</name>
    <dbReference type="NCBI Taxonomy" id="90262"/>
    <lineage>
        <taxon>Eukaryota</taxon>
        <taxon>Fungi</taxon>
        <taxon>Fungi incertae sedis</taxon>
        <taxon>Mucoromycota</taxon>
        <taxon>Mucoromycotina</taxon>
        <taxon>Mucoromycetes</taxon>
        <taxon>Mucorales</taxon>
        <taxon>Cunninghamellaceae</taxon>
        <taxon>Absidia</taxon>
    </lineage>
</organism>
<comment type="caution">
    <text evidence="2">The sequence shown here is derived from an EMBL/GenBank/DDBJ whole genome shotgun (WGS) entry which is preliminary data.</text>
</comment>